<evidence type="ECO:0000256" key="6">
    <source>
        <dbReference type="ARBA" id="ARBA00078404"/>
    </source>
</evidence>
<dbReference type="Gene3D" id="1.10.10.10">
    <property type="entry name" value="Winged helix-like DNA-binding domain superfamily/Winged helix DNA-binding domain"/>
    <property type="match status" value="1"/>
</dbReference>
<dbReference type="OrthoDB" id="1110759at2759"/>
<evidence type="ECO:0000256" key="5">
    <source>
        <dbReference type="ARBA" id="ARBA00073462"/>
    </source>
</evidence>
<feature type="domain" description="H15" evidence="10">
    <location>
        <begin position="38"/>
        <end position="116"/>
    </location>
</feature>
<feature type="compositionally biased region" description="Basic and acidic residues" evidence="9">
    <location>
        <begin position="168"/>
        <end position="179"/>
    </location>
</feature>
<name>A0A1S3EPC9_DIPOR</name>
<dbReference type="InterPro" id="IPR005818">
    <property type="entry name" value="Histone_H1/H5_H15"/>
</dbReference>
<dbReference type="SMART" id="SM00526">
    <property type="entry name" value="H15"/>
    <property type="match status" value="1"/>
</dbReference>
<dbReference type="GO" id="GO:0005634">
    <property type="term" value="C:nucleus"/>
    <property type="evidence" value="ECO:0007669"/>
    <property type="project" value="UniProtKB-ARBA"/>
</dbReference>
<proteinExistence type="predicted"/>
<accession>A0A1S3EPC9</accession>
<dbReference type="GO" id="GO:0003677">
    <property type="term" value="F:DNA binding"/>
    <property type="evidence" value="ECO:0007669"/>
    <property type="project" value="UniProtKB-KW"/>
</dbReference>
<dbReference type="InterPro" id="IPR036388">
    <property type="entry name" value="WH-like_DNA-bd_sf"/>
</dbReference>
<organism evidence="11 12">
    <name type="scientific">Dipodomys ordii</name>
    <name type="common">Ord's kangaroo rat</name>
    <dbReference type="NCBI Taxonomy" id="10020"/>
    <lineage>
        <taxon>Eukaryota</taxon>
        <taxon>Metazoa</taxon>
        <taxon>Chordata</taxon>
        <taxon>Craniata</taxon>
        <taxon>Vertebrata</taxon>
        <taxon>Euteleostomi</taxon>
        <taxon>Mammalia</taxon>
        <taxon>Eutheria</taxon>
        <taxon>Euarchontoglires</taxon>
        <taxon>Glires</taxon>
        <taxon>Rodentia</taxon>
        <taxon>Castorimorpha</taxon>
        <taxon>Heteromyidae</taxon>
        <taxon>Dipodomyinae</taxon>
        <taxon>Dipodomys</taxon>
    </lineage>
</organism>
<dbReference type="SUPFAM" id="SSF46785">
    <property type="entry name" value="Winged helix' DNA-binding domain"/>
    <property type="match status" value="1"/>
</dbReference>
<feature type="region of interest" description="Disordered" evidence="9">
    <location>
        <begin position="98"/>
        <end position="317"/>
    </location>
</feature>
<feature type="compositionally biased region" description="Basic residues" evidence="9">
    <location>
        <begin position="115"/>
        <end position="126"/>
    </location>
</feature>
<evidence type="ECO:0000313" key="12">
    <source>
        <dbReference type="RefSeq" id="XP_012865789.1"/>
    </source>
</evidence>
<keyword evidence="2" id="KW-0238">DNA-binding</keyword>
<keyword evidence="11" id="KW-1185">Reference proteome</keyword>
<evidence type="ECO:0000256" key="3">
    <source>
        <dbReference type="ARBA" id="ARBA00023242"/>
    </source>
</evidence>
<dbReference type="GO" id="GO:0006334">
    <property type="term" value="P:nucleosome assembly"/>
    <property type="evidence" value="ECO:0007669"/>
    <property type="project" value="InterPro"/>
</dbReference>
<dbReference type="RefSeq" id="XP_012865789.1">
    <property type="nucleotide sequence ID" value="XM_013010335.1"/>
</dbReference>
<keyword evidence="3" id="KW-0539">Nucleus</keyword>
<dbReference type="FunFam" id="1.10.10.10:FF:000393">
    <property type="entry name" value="Oocyte-specific H1 histone"/>
    <property type="match status" value="1"/>
</dbReference>
<dbReference type="GO" id="GO:0030527">
    <property type="term" value="F:structural constituent of chromatin"/>
    <property type="evidence" value="ECO:0007669"/>
    <property type="project" value="UniProtKB-ARBA"/>
</dbReference>
<dbReference type="GO" id="GO:0000786">
    <property type="term" value="C:nucleosome"/>
    <property type="evidence" value="ECO:0007669"/>
    <property type="project" value="InterPro"/>
</dbReference>
<dbReference type="InParanoid" id="A0A1S3EPC9"/>
<reference evidence="12" key="1">
    <citation type="submission" date="2025-08" db="UniProtKB">
        <authorList>
            <consortium name="RefSeq"/>
        </authorList>
    </citation>
    <scope>IDENTIFICATION</scope>
    <source>
        <tissue evidence="12">Kidney</tissue>
    </source>
</reference>
<evidence type="ECO:0000256" key="2">
    <source>
        <dbReference type="ARBA" id="ARBA00023125"/>
    </source>
</evidence>
<protein>
    <recommendedName>
        <fullName evidence="5">Histone H1.8</fullName>
    </recommendedName>
    <alternativeName>
        <fullName evidence="8">Histone H1oo</fullName>
    </alternativeName>
    <alternativeName>
        <fullName evidence="6">Oocyte-specific histone H1</fullName>
    </alternativeName>
    <alternativeName>
        <fullName evidence="7">Oocyte-specific linker histone H1</fullName>
    </alternativeName>
</protein>
<dbReference type="InterPro" id="IPR036390">
    <property type="entry name" value="WH_DNA-bd_sf"/>
</dbReference>
<dbReference type="AlphaFoldDB" id="A0A1S3EPC9"/>
<sequence length="317" mass="33365">MAPRSVSSLTSSTDTATSSESFGSTQPDLNHRVPLGRRNPSMLRMVLEALQAGEQRRGTSVVAIKVYILHKYPTVDATRFKYLLKQALDTGMRRGLLTRPANSKAKGATGSFKLVPKRKKKSRPRKIAAPTAPQKAQEPQRGADNAGRGSKAAEKRGATRTAPLKPGVAKEKAPKRGSERGVSGAKLGEATRGPPKSDKAVRVPPSANGLGGKMKATGSGRGQGAAEAHRKIKAEGGLVRLPASKVQNGTTSPTKRKVTARVEPQRKGAGPPMGSAPKAQSPHRARKTQAPEGPRKPGLPTKAASSKASSKKVEARN</sequence>
<dbReference type="FunCoup" id="A0A1S3EPC9">
    <property type="interactions" value="503"/>
</dbReference>
<evidence type="ECO:0000256" key="9">
    <source>
        <dbReference type="SAM" id="MobiDB-lite"/>
    </source>
</evidence>
<dbReference type="Proteomes" id="UP000081671">
    <property type="component" value="Unplaced"/>
</dbReference>
<evidence type="ECO:0000256" key="8">
    <source>
        <dbReference type="ARBA" id="ARBA00080360"/>
    </source>
</evidence>
<dbReference type="GeneID" id="105981242"/>
<dbReference type="KEGG" id="dord:105981242"/>
<feature type="compositionally biased region" description="Low complexity" evidence="9">
    <location>
        <begin position="1"/>
        <end position="21"/>
    </location>
</feature>
<gene>
    <name evidence="12" type="primary">LOC105981242</name>
</gene>
<comment type="function">
    <text evidence="4">May play a key role in the control of gene expression during oogenesis and early embryogenesis, presumably through the perturbation of chromatin structure. Essential for meiotic maturation of germinal vesicle-stage oocytes. The somatic type linker histone H1c is rapidly replaced by H1oo in a donor nucleus transplanted into an oocyte. The greater mobility of H1oo as compared to H1c may contribute to this rapid replacement and increased instability of the embryonic chromatin structure. The rapid replacement of H1c with H1oo may play an important role in nuclear remodeling.</text>
</comment>
<dbReference type="STRING" id="10020.ENSDORP00000021623"/>
<dbReference type="PROSITE" id="PS51504">
    <property type="entry name" value="H15"/>
    <property type="match status" value="1"/>
</dbReference>
<evidence type="ECO:0000256" key="7">
    <source>
        <dbReference type="ARBA" id="ARBA00078520"/>
    </source>
</evidence>
<evidence type="ECO:0000256" key="1">
    <source>
        <dbReference type="ARBA" id="ARBA00022454"/>
    </source>
</evidence>
<keyword evidence="1" id="KW-0158">Chromosome</keyword>
<dbReference type="CDD" id="cd00073">
    <property type="entry name" value="H15"/>
    <property type="match status" value="1"/>
</dbReference>
<evidence type="ECO:0000313" key="11">
    <source>
        <dbReference type="Proteomes" id="UP000081671"/>
    </source>
</evidence>
<evidence type="ECO:0000256" key="4">
    <source>
        <dbReference type="ARBA" id="ARBA00056213"/>
    </source>
</evidence>
<evidence type="ECO:0000259" key="10">
    <source>
        <dbReference type="PROSITE" id="PS51504"/>
    </source>
</evidence>
<dbReference type="Pfam" id="PF00538">
    <property type="entry name" value="Linker_histone"/>
    <property type="match status" value="1"/>
</dbReference>
<feature type="region of interest" description="Disordered" evidence="9">
    <location>
        <begin position="1"/>
        <end position="36"/>
    </location>
</feature>